<dbReference type="AlphaFoldDB" id="A0AAV4BF81"/>
<dbReference type="GO" id="GO:0003964">
    <property type="term" value="F:RNA-directed DNA polymerase activity"/>
    <property type="evidence" value="ECO:0007669"/>
    <property type="project" value="UniProtKB-KW"/>
</dbReference>
<dbReference type="PANTHER" id="PTHR36688:SF1">
    <property type="entry name" value="ENDONUCLEASE_EXONUCLEASE_PHOSPHATASE DOMAIN-CONTAINING PROTEIN"/>
    <property type="match status" value="1"/>
</dbReference>
<dbReference type="EMBL" id="BLXT01004946">
    <property type="protein sequence ID" value="GFO18263.1"/>
    <property type="molecule type" value="Genomic_DNA"/>
</dbReference>
<protein>
    <submittedName>
        <fullName evidence="2">RNA-directed DNA polymerase from mobile element jockey</fullName>
    </submittedName>
</protein>
<dbReference type="InterPro" id="IPR000477">
    <property type="entry name" value="RT_dom"/>
</dbReference>
<organism evidence="2 3">
    <name type="scientific">Plakobranchus ocellatus</name>
    <dbReference type="NCBI Taxonomy" id="259542"/>
    <lineage>
        <taxon>Eukaryota</taxon>
        <taxon>Metazoa</taxon>
        <taxon>Spiralia</taxon>
        <taxon>Lophotrochozoa</taxon>
        <taxon>Mollusca</taxon>
        <taxon>Gastropoda</taxon>
        <taxon>Heterobranchia</taxon>
        <taxon>Euthyneura</taxon>
        <taxon>Panpulmonata</taxon>
        <taxon>Sacoglossa</taxon>
        <taxon>Placobranchoidea</taxon>
        <taxon>Plakobranchidae</taxon>
        <taxon>Plakobranchus</taxon>
    </lineage>
</organism>
<proteinExistence type="predicted"/>
<dbReference type="PANTHER" id="PTHR36688">
    <property type="entry name" value="ENDO/EXONUCLEASE/PHOSPHATASE DOMAIN-CONTAINING PROTEIN"/>
    <property type="match status" value="1"/>
</dbReference>
<gene>
    <name evidence="2" type="ORF">PoB_004476800</name>
</gene>
<keyword evidence="2" id="KW-0695">RNA-directed DNA polymerase</keyword>
<reference evidence="2 3" key="1">
    <citation type="journal article" date="2021" name="Elife">
        <title>Chloroplast acquisition without the gene transfer in kleptoplastic sea slugs, Plakobranchus ocellatus.</title>
        <authorList>
            <person name="Maeda T."/>
            <person name="Takahashi S."/>
            <person name="Yoshida T."/>
            <person name="Shimamura S."/>
            <person name="Takaki Y."/>
            <person name="Nagai Y."/>
            <person name="Toyoda A."/>
            <person name="Suzuki Y."/>
            <person name="Arimoto A."/>
            <person name="Ishii H."/>
            <person name="Satoh N."/>
            <person name="Nishiyama T."/>
            <person name="Hasebe M."/>
            <person name="Maruyama T."/>
            <person name="Minagawa J."/>
            <person name="Obokata J."/>
            <person name="Shigenobu S."/>
        </authorList>
    </citation>
    <scope>NUCLEOTIDE SEQUENCE [LARGE SCALE GENOMIC DNA]</scope>
</reference>
<name>A0AAV4BF81_9GAST</name>
<evidence type="ECO:0000259" key="1">
    <source>
        <dbReference type="Pfam" id="PF00078"/>
    </source>
</evidence>
<accession>A0AAV4BF81</accession>
<keyword evidence="2" id="KW-0548">Nucleotidyltransferase</keyword>
<sequence length="170" mass="19152">MPRPKYLDNALTLLKIKTGTGTRQNISPNAYASETSSKVKRSCRSTSTVPVGKQGNCQKCGQKLSSIHKKGKEKTKAESKRSISLTSCLCKMMESIINTRLMWCLEKDNILMDEQAGFRQNRSAKDQVTYIVQKIEDKFQDKKLTGIVWIDMGKGVRQGLDRSKHITHDA</sequence>
<evidence type="ECO:0000313" key="3">
    <source>
        <dbReference type="Proteomes" id="UP000735302"/>
    </source>
</evidence>
<comment type="caution">
    <text evidence="2">The sequence shown here is derived from an EMBL/GenBank/DDBJ whole genome shotgun (WGS) entry which is preliminary data.</text>
</comment>
<keyword evidence="2" id="KW-0808">Transferase</keyword>
<dbReference type="Pfam" id="PF00078">
    <property type="entry name" value="RVT_1"/>
    <property type="match status" value="1"/>
</dbReference>
<dbReference type="Proteomes" id="UP000735302">
    <property type="component" value="Unassembled WGS sequence"/>
</dbReference>
<keyword evidence="3" id="KW-1185">Reference proteome</keyword>
<evidence type="ECO:0000313" key="2">
    <source>
        <dbReference type="EMBL" id="GFO18263.1"/>
    </source>
</evidence>
<dbReference type="InterPro" id="IPR052560">
    <property type="entry name" value="RdDP_mobile_element"/>
</dbReference>
<feature type="domain" description="Reverse transcriptase" evidence="1">
    <location>
        <begin position="67"/>
        <end position="155"/>
    </location>
</feature>